<evidence type="ECO:0000256" key="1">
    <source>
        <dbReference type="SAM" id="MobiDB-lite"/>
    </source>
</evidence>
<gene>
    <name evidence="5" type="ORF">GCM10007415_07260</name>
</gene>
<feature type="domain" description="M23ase beta-sheet core" evidence="2">
    <location>
        <begin position="230"/>
        <end position="339"/>
    </location>
</feature>
<dbReference type="InterPro" id="IPR025295">
    <property type="entry name" value="eCIS_core_dom"/>
</dbReference>
<keyword evidence="6" id="KW-1185">Reference proteome</keyword>
<evidence type="ECO:0000259" key="3">
    <source>
        <dbReference type="Pfam" id="PF02557"/>
    </source>
</evidence>
<dbReference type="GO" id="GO:0006508">
    <property type="term" value="P:proteolysis"/>
    <property type="evidence" value="ECO:0007669"/>
    <property type="project" value="InterPro"/>
</dbReference>
<evidence type="ECO:0000259" key="4">
    <source>
        <dbReference type="Pfam" id="PF13699"/>
    </source>
</evidence>
<dbReference type="InterPro" id="IPR003709">
    <property type="entry name" value="VanY-like_core_dom"/>
</dbReference>
<feature type="region of interest" description="Disordered" evidence="1">
    <location>
        <begin position="189"/>
        <end position="230"/>
    </location>
</feature>
<evidence type="ECO:0008006" key="7">
    <source>
        <dbReference type="Google" id="ProtNLM"/>
    </source>
</evidence>
<dbReference type="PANTHER" id="PTHR21666:SF270">
    <property type="entry name" value="MUREIN HYDROLASE ACTIVATOR ENVC"/>
    <property type="match status" value="1"/>
</dbReference>
<dbReference type="AlphaFoldDB" id="A0A917HFC0"/>
<comment type="caution">
    <text evidence="5">The sequence shown here is derived from an EMBL/GenBank/DDBJ whole genome shotgun (WGS) entry which is preliminary data.</text>
</comment>
<evidence type="ECO:0000259" key="2">
    <source>
        <dbReference type="Pfam" id="PF01551"/>
    </source>
</evidence>
<feature type="compositionally biased region" description="Polar residues" evidence="1">
    <location>
        <begin position="13"/>
        <end position="35"/>
    </location>
</feature>
<name>A0A917HFC0_9SPHI</name>
<dbReference type="InterPro" id="IPR016047">
    <property type="entry name" value="M23ase_b-sheet_dom"/>
</dbReference>
<dbReference type="Pfam" id="PF02557">
    <property type="entry name" value="VanY"/>
    <property type="match status" value="1"/>
</dbReference>
<dbReference type="Proteomes" id="UP000660862">
    <property type="component" value="Unassembled WGS sequence"/>
</dbReference>
<dbReference type="SUPFAM" id="SSF55166">
    <property type="entry name" value="Hedgehog/DD-peptidase"/>
    <property type="match status" value="1"/>
</dbReference>
<evidence type="ECO:0000313" key="5">
    <source>
        <dbReference type="EMBL" id="GGG77847.1"/>
    </source>
</evidence>
<evidence type="ECO:0000313" key="6">
    <source>
        <dbReference type="Proteomes" id="UP000660862"/>
    </source>
</evidence>
<feature type="domain" description="eCIS core" evidence="4">
    <location>
        <begin position="115"/>
        <end position="191"/>
    </location>
</feature>
<protein>
    <recommendedName>
        <fullName evidence="7">Peptidase family M23</fullName>
    </recommendedName>
</protein>
<accession>A0A917HFC0</accession>
<feature type="domain" description="D-alanyl-D-alanine carboxypeptidase-like core" evidence="3">
    <location>
        <begin position="638"/>
        <end position="764"/>
    </location>
</feature>
<feature type="compositionally biased region" description="Basic and acidic residues" evidence="1">
    <location>
        <begin position="193"/>
        <end position="210"/>
    </location>
</feature>
<reference evidence="5" key="2">
    <citation type="submission" date="2020-09" db="EMBL/GenBank/DDBJ databases">
        <authorList>
            <person name="Sun Q."/>
            <person name="Zhou Y."/>
        </authorList>
    </citation>
    <scope>NUCLEOTIDE SEQUENCE</scope>
    <source>
        <strain evidence="5">CGMCC 1.12195</strain>
    </source>
</reference>
<proteinExistence type="predicted"/>
<dbReference type="Gene3D" id="2.70.70.10">
    <property type="entry name" value="Glucose Permease (Domain IIA)"/>
    <property type="match status" value="1"/>
</dbReference>
<dbReference type="InterPro" id="IPR011055">
    <property type="entry name" value="Dup_hybrid_motif"/>
</dbReference>
<dbReference type="PANTHER" id="PTHR21666">
    <property type="entry name" value="PEPTIDASE-RELATED"/>
    <property type="match status" value="1"/>
</dbReference>
<reference evidence="5" key="1">
    <citation type="journal article" date="2014" name="Int. J. Syst. Evol. Microbiol.">
        <title>Complete genome sequence of Corynebacterium casei LMG S-19264T (=DSM 44701T), isolated from a smear-ripened cheese.</title>
        <authorList>
            <consortium name="US DOE Joint Genome Institute (JGI-PGF)"/>
            <person name="Walter F."/>
            <person name="Albersmeier A."/>
            <person name="Kalinowski J."/>
            <person name="Ruckert C."/>
        </authorList>
    </citation>
    <scope>NUCLEOTIDE SEQUENCE</scope>
    <source>
        <strain evidence="5">CGMCC 1.12195</strain>
    </source>
</reference>
<dbReference type="RefSeq" id="WP_188504558.1">
    <property type="nucleotide sequence ID" value="NZ_BMER01000001.1"/>
</dbReference>
<dbReference type="InterPro" id="IPR050570">
    <property type="entry name" value="Cell_wall_metabolism_enzyme"/>
</dbReference>
<dbReference type="SUPFAM" id="SSF51261">
    <property type="entry name" value="Duplicated hybrid motif"/>
    <property type="match status" value="1"/>
</dbReference>
<dbReference type="GO" id="GO:0004222">
    <property type="term" value="F:metalloendopeptidase activity"/>
    <property type="evidence" value="ECO:0007669"/>
    <property type="project" value="TreeGrafter"/>
</dbReference>
<dbReference type="Pfam" id="PF13699">
    <property type="entry name" value="eCIS_core"/>
    <property type="match status" value="1"/>
</dbReference>
<dbReference type="EMBL" id="BMER01000001">
    <property type="protein sequence ID" value="GGG77847.1"/>
    <property type="molecule type" value="Genomic_DNA"/>
</dbReference>
<sequence>MKQSIEHTGLKQAKTTSSGGNVTTGRQFFQPKLTVNQPDDVYEQEADAVAERVMRMASPEADSPPFFAPRPVVIQRKCKECEEEHVHRKESNGGMPAADSDFEQYVMGLPGRGAPLSVQERSFFEPRFNRDFSDVRIHTDLGAVDSAQRIDALAYTTGTNIVFNQGQYQPDSENGRRLLAHELTHVVQQSSDTVRRQEDPRESLVDEGRQGRTFAPRGRSRSGSDLGGRVHAAMDVPGPRGSLVYCPADGVVIFARAVSGYGNLVSIFHATPPATEVAGTQPLTSHYAHLDRIDVSEGQAVGRQTAVGAMGNTTVDAAGDSGAVPRGMGVHLHFSVLRMNRDRPVARLSSRIEERLAIRPDTWLSELGVEVARREYRPSTTGDAEIRRKPSPAATASNTIIVQRLERNTGEMHSGIASDYRRYLGMPESEFDERGRRQAWSDARLVYGSAQRTMRLEQPQIESLIERAVLSSPHSMLPVAYRHQLLSFRSSYPTLDTRFTELVDAAMAADLFFPQQGRIAETGAADLLEIMTRIFILDPSSSSLDLLPGGQGERYRDFSWGVNDYPGGTRGANEGMAGEMTRELSTIRPERRANTGGSAVVTRGEFERDTGLREYVANELRAIPDFDAASGFSQGRGHRLNQHALESFLLMRQAALDDGVPLIVVSSYRSSATARANAARSGNPSAVASFSAHTLGLAMDLRMSYTITQGESTISETYAETTTTPMQNVVDMRQSPVHKWLFIHGAQYGWFPYQNEPWHWEYNPVGFRDTFLSNR</sequence>
<organism evidence="5 6">
    <name type="scientific">Parapedobacter pyrenivorans</name>
    <dbReference type="NCBI Taxonomy" id="1305674"/>
    <lineage>
        <taxon>Bacteria</taxon>
        <taxon>Pseudomonadati</taxon>
        <taxon>Bacteroidota</taxon>
        <taxon>Sphingobacteriia</taxon>
        <taxon>Sphingobacteriales</taxon>
        <taxon>Sphingobacteriaceae</taxon>
        <taxon>Parapedobacter</taxon>
    </lineage>
</organism>
<dbReference type="CDD" id="cd12797">
    <property type="entry name" value="M23_peptidase"/>
    <property type="match status" value="1"/>
</dbReference>
<dbReference type="Gene3D" id="3.30.1380.10">
    <property type="match status" value="1"/>
</dbReference>
<dbReference type="Pfam" id="PF01551">
    <property type="entry name" value="Peptidase_M23"/>
    <property type="match status" value="1"/>
</dbReference>
<dbReference type="InterPro" id="IPR009045">
    <property type="entry name" value="Zn_M74/Hedgehog-like"/>
</dbReference>
<feature type="region of interest" description="Disordered" evidence="1">
    <location>
        <begin position="1"/>
        <end position="35"/>
    </location>
</feature>